<evidence type="ECO:0000259" key="4">
    <source>
        <dbReference type="PROSITE" id="PS50075"/>
    </source>
</evidence>
<dbReference type="GO" id="GO:0005829">
    <property type="term" value="C:cytosol"/>
    <property type="evidence" value="ECO:0007669"/>
    <property type="project" value="TreeGrafter"/>
</dbReference>
<dbReference type="SMART" id="SM01294">
    <property type="entry name" value="PKS_PP_betabranch"/>
    <property type="match status" value="1"/>
</dbReference>
<dbReference type="GO" id="GO:0009366">
    <property type="term" value="C:enterobactin synthetase complex"/>
    <property type="evidence" value="ECO:0007669"/>
    <property type="project" value="TreeGrafter"/>
</dbReference>
<dbReference type="Gene3D" id="3.30.559.30">
    <property type="entry name" value="Nonribosomal peptide synthetase, condensation domain"/>
    <property type="match status" value="1"/>
</dbReference>
<dbReference type="SUPFAM" id="SSF52777">
    <property type="entry name" value="CoA-dependent acyltransferases"/>
    <property type="match status" value="2"/>
</dbReference>
<accession>W4LW63</accession>
<feature type="domain" description="Carrier" evidence="4">
    <location>
        <begin position="1"/>
        <end position="69"/>
    </location>
</feature>
<reference evidence="5 6" key="1">
    <citation type="journal article" date="2014" name="Nature">
        <title>An environmental bacterial taxon with a large and distinct metabolic repertoire.</title>
        <authorList>
            <person name="Wilson M.C."/>
            <person name="Mori T."/>
            <person name="Ruckert C."/>
            <person name="Uria A.R."/>
            <person name="Helf M.J."/>
            <person name="Takada K."/>
            <person name="Gernert C."/>
            <person name="Steffens U.A."/>
            <person name="Heycke N."/>
            <person name="Schmitt S."/>
            <person name="Rinke C."/>
            <person name="Helfrich E.J."/>
            <person name="Brachmann A.O."/>
            <person name="Gurgui C."/>
            <person name="Wakimoto T."/>
            <person name="Kracht M."/>
            <person name="Crusemann M."/>
            <person name="Hentschel U."/>
            <person name="Abe I."/>
            <person name="Matsunaga S."/>
            <person name="Kalinowski J."/>
            <person name="Takeyama H."/>
            <person name="Piel J."/>
        </authorList>
    </citation>
    <scope>NUCLEOTIDE SEQUENCE [LARGE SCALE GENOMIC DNA]</scope>
    <source>
        <strain evidence="6">TSY1</strain>
    </source>
</reference>
<dbReference type="InterPro" id="IPR036736">
    <property type="entry name" value="ACP-like_sf"/>
</dbReference>
<dbReference type="PANTHER" id="PTHR45527">
    <property type="entry name" value="NONRIBOSOMAL PEPTIDE SYNTHETASE"/>
    <property type="match status" value="1"/>
</dbReference>
<evidence type="ECO:0000313" key="5">
    <source>
        <dbReference type="EMBL" id="ETX02329.1"/>
    </source>
</evidence>
<keyword evidence="2" id="KW-0596">Phosphopantetheine</keyword>
<protein>
    <recommendedName>
        <fullName evidence="4">Carrier domain-containing protein</fullName>
    </recommendedName>
</protein>
<dbReference type="GO" id="GO:0043041">
    <property type="term" value="P:amino acid activation for nonribosomal peptide biosynthetic process"/>
    <property type="evidence" value="ECO:0007669"/>
    <property type="project" value="TreeGrafter"/>
</dbReference>
<dbReference type="InterPro" id="IPR020806">
    <property type="entry name" value="PKS_PP-bd"/>
</dbReference>
<dbReference type="EMBL" id="AZHW01000154">
    <property type="protein sequence ID" value="ETX02329.1"/>
    <property type="molecule type" value="Genomic_DNA"/>
</dbReference>
<dbReference type="GO" id="GO:0031177">
    <property type="term" value="F:phosphopantetheine binding"/>
    <property type="evidence" value="ECO:0007669"/>
    <property type="project" value="InterPro"/>
</dbReference>
<sequence>MIAQVADRFGLDANAIDPLQPFVRLGLDSIAALELLAALEDWLDASLPLTLMWDYPTINAIARHVANALHEPEGSLNADIRAWISDEIPMSSAFKWGGVHEHPISYGQRALWTLFQSAPAHTMCNLMSAVRIRAELDVPALQWAFQQLIDRHPALRTSFAISDGQPVQRVHEHMEARFSEEDASTWSDEFLRHCLSGEAYRPFDLERGPLMRLQLFTRAPDEHIFLLVVHHIIADFWSLVIFVHELEILYQAAKSGAPNPLPPLQSQFSDFVRWQTEILAQSEGEALWTYWKGQLDGPLQPLHLPIDRRRPAWHSYRGASQALRLQNTLTDKLKAVSHDAETTLFTTLLTTLYALIYHYTDQEDIIIGSPMTGRSRGAWLETIGHFVNPVILRTSLAGNPTFAELVQGVKTTVQGAIEHQDYPFSLLTERRQPQRDLGSLPFPQVMFVWKKAHRLNGADLTPLALGTESAQVIVGELPLEPIPLELVPLEQHVSQCDLTLTIGEVDGGLAGSLQYNTSLFDPATVQRMRRHYELLLEKIVDDPKQRLATILLALSDN</sequence>
<dbReference type="InterPro" id="IPR009081">
    <property type="entry name" value="PP-bd_ACP"/>
</dbReference>
<dbReference type="SUPFAM" id="SSF47336">
    <property type="entry name" value="ACP-like"/>
    <property type="match status" value="1"/>
</dbReference>
<dbReference type="InterPro" id="IPR006162">
    <property type="entry name" value="Ppantetheine_attach_site"/>
</dbReference>
<dbReference type="Pfam" id="PF00668">
    <property type="entry name" value="Condensation"/>
    <property type="match status" value="1"/>
</dbReference>
<dbReference type="InterPro" id="IPR001242">
    <property type="entry name" value="Condensation_dom"/>
</dbReference>
<proteinExistence type="predicted"/>
<dbReference type="Gene3D" id="3.30.559.10">
    <property type="entry name" value="Chloramphenicol acetyltransferase-like domain"/>
    <property type="match status" value="1"/>
</dbReference>
<evidence type="ECO:0000256" key="1">
    <source>
        <dbReference type="ARBA" id="ARBA00001957"/>
    </source>
</evidence>
<evidence type="ECO:0000256" key="3">
    <source>
        <dbReference type="ARBA" id="ARBA00022553"/>
    </source>
</evidence>
<dbReference type="PROSITE" id="PS00012">
    <property type="entry name" value="PHOSPHOPANTETHEINE"/>
    <property type="match status" value="1"/>
</dbReference>
<gene>
    <name evidence="5" type="ORF">ETSY1_03915</name>
</gene>
<evidence type="ECO:0000256" key="2">
    <source>
        <dbReference type="ARBA" id="ARBA00022450"/>
    </source>
</evidence>
<dbReference type="Proteomes" id="UP000019141">
    <property type="component" value="Unassembled WGS sequence"/>
</dbReference>
<dbReference type="CDD" id="cd19531">
    <property type="entry name" value="LCL_NRPS-like"/>
    <property type="match status" value="1"/>
</dbReference>
<organism evidence="5 6">
    <name type="scientific">Entotheonella factor</name>
    <dbReference type="NCBI Taxonomy" id="1429438"/>
    <lineage>
        <taxon>Bacteria</taxon>
        <taxon>Pseudomonadati</taxon>
        <taxon>Nitrospinota/Tectimicrobiota group</taxon>
        <taxon>Candidatus Tectimicrobiota</taxon>
        <taxon>Candidatus Entotheonellia</taxon>
        <taxon>Candidatus Entotheonellales</taxon>
        <taxon>Candidatus Entotheonellaceae</taxon>
        <taxon>Candidatus Entotheonella</taxon>
    </lineage>
</organism>
<dbReference type="PANTHER" id="PTHR45527:SF1">
    <property type="entry name" value="FATTY ACID SYNTHASE"/>
    <property type="match status" value="1"/>
</dbReference>
<keyword evidence="3" id="KW-0597">Phosphoprotein</keyword>
<comment type="cofactor">
    <cofactor evidence="1">
        <name>pantetheine 4'-phosphate</name>
        <dbReference type="ChEBI" id="CHEBI:47942"/>
    </cofactor>
</comment>
<dbReference type="HOGENOM" id="CLU_000022_2_9_7"/>
<name>W4LW63_ENTF1</name>
<dbReference type="Gene3D" id="1.10.1200.10">
    <property type="entry name" value="ACP-like"/>
    <property type="match status" value="1"/>
</dbReference>
<dbReference type="PROSITE" id="PS50075">
    <property type="entry name" value="CARRIER"/>
    <property type="match status" value="1"/>
</dbReference>
<evidence type="ECO:0000313" key="6">
    <source>
        <dbReference type="Proteomes" id="UP000019141"/>
    </source>
</evidence>
<dbReference type="SMART" id="SM00823">
    <property type="entry name" value="PKS_PP"/>
    <property type="match status" value="1"/>
</dbReference>
<keyword evidence="6" id="KW-1185">Reference proteome</keyword>
<dbReference type="GO" id="GO:0009239">
    <property type="term" value="P:enterobactin biosynthetic process"/>
    <property type="evidence" value="ECO:0007669"/>
    <property type="project" value="TreeGrafter"/>
</dbReference>
<dbReference type="InterPro" id="IPR023213">
    <property type="entry name" value="CAT-like_dom_sf"/>
</dbReference>
<dbReference type="PATRIC" id="fig|1429438.4.peg.933"/>
<comment type="caution">
    <text evidence="5">The sequence shown here is derived from an EMBL/GenBank/DDBJ whole genome shotgun (WGS) entry which is preliminary data.</text>
</comment>
<dbReference type="AlphaFoldDB" id="W4LW63"/>
<dbReference type="GO" id="GO:0047527">
    <property type="term" value="F:2,3-dihydroxybenzoate-serine ligase activity"/>
    <property type="evidence" value="ECO:0007669"/>
    <property type="project" value="TreeGrafter"/>
</dbReference>
<dbReference type="Pfam" id="PF00550">
    <property type="entry name" value="PP-binding"/>
    <property type="match status" value="1"/>
</dbReference>